<evidence type="ECO:0000313" key="2">
    <source>
        <dbReference type="Proteomes" id="UP001163321"/>
    </source>
</evidence>
<dbReference type="Proteomes" id="UP001163321">
    <property type="component" value="Chromosome 1"/>
</dbReference>
<sequence length="694" mass="76870">MDTPARAAFLCSSTASFHPPDWACMPVEANSHARLEAFRDSRHCATYMVATQRVNIFGRDQESCDHVLGNPSVSRKHAAVIHDDEGGIYMVDLMSRHGTYVGRKKIPPHDPYLLHDGDVIRFGQSVRVYILKGASSNGSSAPVKKLWGPKLRVPHVRISAVVPKRSPCKPKASSAVTKLVNAVCYGTLKDEKIVKFVTGVLELDHKSRQGVADTLVERLQAKYELYASNVHRNAFVATMALLKQNLCAEEFEDNLDVFTNISQQRNDNIYRADARKLLQAIAAVRLNPNNPQFIDPDLTEEDAGSACPPTANNREGRERSISDEGNKMFMTGHGSPSFPSRSESAGTIGESDHREDIRHNNAVYRTSHYSNECNEELESRSTGDRYEPPTSLVIDDRPKHPPMESVIGSSFNFIGQPPPEANKTNGSAFGFIGDSDPADDSSSRSSFTDQPSGQQASGFVFKHPSVSAEDFLLENPSVVGGDFEDLWESANDESEEWSVDLGSKDAHELDPCELQVFLQAYGLMCVSSEKVVRQQQWHFVAEQVSEGTLFLVDISVMSGFTDMSVTLKWIVNSMIYRNGHVIFMEILKYALNVFAEQFKMRATKAPLPAQQVHEHAQLHEAVHNDAERSVKAHSASYAVSYSASRTASHATSQDDEDHVEDADEEAMSACDYLCESPAIDAEKFEQVWATATEM</sequence>
<proteinExistence type="predicted"/>
<gene>
    <name evidence="1" type="ORF">PsorP6_002635</name>
</gene>
<protein>
    <submittedName>
        <fullName evidence="1">Uncharacterized protein</fullName>
    </submittedName>
</protein>
<organism evidence="1 2">
    <name type="scientific">Peronosclerospora sorghi</name>
    <dbReference type="NCBI Taxonomy" id="230839"/>
    <lineage>
        <taxon>Eukaryota</taxon>
        <taxon>Sar</taxon>
        <taxon>Stramenopiles</taxon>
        <taxon>Oomycota</taxon>
        <taxon>Peronosporomycetes</taxon>
        <taxon>Peronosporales</taxon>
        <taxon>Peronosporaceae</taxon>
        <taxon>Peronosclerospora</taxon>
    </lineage>
</organism>
<evidence type="ECO:0000313" key="1">
    <source>
        <dbReference type="EMBL" id="KAI9920842.1"/>
    </source>
</evidence>
<keyword evidence="2" id="KW-1185">Reference proteome</keyword>
<name>A0ACC0WQ26_9STRA</name>
<accession>A0ACC0WQ26</accession>
<reference evidence="1 2" key="1">
    <citation type="journal article" date="2022" name="bioRxiv">
        <title>The genome of the oomycete Peronosclerospora sorghi, a cosmopolitan pathogen of maize and sorghum, is inflated with dispersed pseudogenes.</title>
        <authorList>
            <person name="Fletcher K."/>
            <person name="Martin F."/>
            <person name="Isakeit T."/>
            <person name="Cavanaugh K."/>
            <person name="Magill C."/>
            <person name="Michelmore R."/>
        </authorList>
    </citation>
    <scope>NUCLEOTIDE SEQUENCE [LARGE SCALE GENOMIC DNA]</scope>
    <source>
        <strain evidence="1">P6</strain>
    </source>
</reference>
<dbReference type="EMBL" id="CM047580">
    <property type="protein sequence ID" value="KAI9920842.1"/>
    <property type="molecule type" value="Genomic_DNA"/>
</dbReference>
<comment type="caution">
    <text evidence="1">The sequence shown here is derived from an EMBL/GenBank/DDBJ whole genome shotgun (WGS) entry which is preliminary data.</text>
</comment>